<comment type="similarity">
    <text evidence="1">Belongs to the SMG8 family.</text>
</comment>
<evidence type="ECO:0000256" key="2">
    <source>
        <dbReference type="ARBA" id="ARBA00023161"/>
    </source>
</evidence>
<feature type="region of interest" description="Disordered" evidence="4">
    <location>
        <begin position="259"/>
        <end position="286"/>
    </location>
</feature>
<dbReference type="InterPro" id="IPR019354">
    <property type="entry name" value="SMG8-like"/>
</dbReference>
<feature type="compositionally biased region" description="Polar residues" evidence="4">
    <location>
        <begin position="873"/>
        <end position="891"/>
    </location>
</feature>
<feature type="compositionally biased region" description="Pro residues" evidence="4">
    <location>
        <begin position="17"/>
        <end position="33"/>
    </location>
</feature>
<comment type="caution">
    <text evidence="5">The sequence shown here is derived from an EMBL/GenBank/DDBJ whole genome shotgun (WGS) entry which is preliminary data.</text>
</comment>
<feature type="region of interest" description="Disordered" evidence="4">
    <location>
        <begin position="193"/>
        <end position="217"/>
    </location>
</feature>
<sequence length="1115" mass="121022">MVSRNPNTPSMRVLTRPPAPSPIPIPTSSPDPQPSSQSHPRSLEGVVVVGILSRNPNHSTHLINRVLDSNAFGSGHLDKALFADKDEVKDWLKKRRISYYHEEEKGFLFLQFCSTPLIHGFSNSGSGLEELEFEELQGLLFMFSVCHVILYIQEGTHFDTHVLQKLRILQASKHALSPYVRSRIISSLSSRPQSLSSSSRLASSTGSSPGRSSFISRDSSSVSIMSGLGSYASLFPGYCTPVMLFVFVDDFLEGMNSGSNVESTDSSSLNQSSGLSSVARPNAPAKGSGSVVVLARPFNHNGSRTGAVSSTAPLFSLDASRSVVLLDRSANLRGESLEFATNLVEDVLNGKITSDSLLLESHGQNANKDDILSIKEFIYRQSDILRGKGGLATGTNSGSAAGVGMVAVAAAAAAASASAGSGKTLTTSELPSLEIWLSSSQLILYGILSAKHVCIDETEVGKRKPRQRNTGSAQIDGASRVIDPPDIAVSLLENSRGLNRKFSTSWCVKALPTAKDEYLKGVPAVPVFAKKLEDECSSVWRSGRQLCDAVSLTGKPCMQVRHSVDNGVMLTGAPVKPHSSGYFFLHACACGRSRQLLSDPFDFESANISSNCFTDCDKLLPAIQLPEGSNIGPIQSSSWSLIRVAGARYYESSKGLLQTTNVQQGSAIRSSTDPQVDFNGDLDRKKTVFFSGDMDTVVENKRKLSVNSKLYEKELSSDRIIPNLTMRKPFSEVVAGSSAADSGFPPLQHRKQHLSISEKGSKKNWGRDIIERGRPKVGQASHKSEDISFVQEILHGKASNGGLDGDPFLQIGSNVVPMNSIGGEVVKSSKDAVIYVGFEHECPHGHRFLLSLDHLNELGSLYSLPEESHLPSVETSDNSLANPSNLGRNSGTGKGRRSSKDKAVATANKLRNTDKSKEMGVNDFVFTSLDDGGSAFSMLNRNLPMYMNCPYCQLSKNKKDPQKVKFAGTVSQMQRIFLVTPPFPVVLATCPVIQFAASCLPPSVSDRDQKLQFSLGCQVVLPPESFLTLRLPFVYGVQVEDGNPVPLNAFESQPEMTAWIMKGTTLQRVHGSRFDRIVLPILRKIYESMQRLYVVIGFRTEAGWCRQEVIHVAML</sequence>
<protein>
    <recommendedName>
        <fullName evidence="3">Nonsense-mediated mRNA decay factor SMG8</fullName>
    </recommendedName>
</protein>
<feature type="compositionally biased region" description="Polar residues" evidence="4">
    <location>
        <begin position="1"/>
        <end position="10"/>
    </location>
</feature>
<evidence type="ECO:0000313" key="5">
    <source>
        <dbReference type="EMBL" id="KAJ6765491.1"/>
    </source>
</evidence>
<feature type="region of interest" description="Disordered" evidence="4">
    <location>
        <begin position="1"/>
        <end position="40"/>
    </location>
</feature>
<dbReference type="Pfam" id="PF10220">
    <property type="entry name" value="Smg8_Smg9"/>
    <property type="match status" value="3"/>
</dbReference>
<accession>A0A9Q1ABY8</accession>
<dbReference type="PANTHER" id="PTHR13091:SF0">
    <property type="entry name" value="NONSENSE-MEDIATED MRNA DECAY FACTOR SMG8"/>
    <property type="match status" value="1"/>
</dbReference>
<dbReference type="AlphaFoldDB" id="A0A9Q1ABY8"/>
<reference evidence="5" key="1">
    <citation type="submission" date="2022-11" db="EMBL/GenBank/DDBJ databases">
        <authorList>
            <person name="Hyden B.L."/>
            <person name="Feng K."/>
            <person name="Yates T."/>
            <person name="Jawdy S."/>
            <person name="Smart L.B."/>
            <person name="Muchero W."/>
        </authorList>
    </citation>
    <scope>NUCLEOTIDE SEQUENCE</scope>
    <source>
        <tissue evidence="5">Shoot tip</tissue>
    </source>
</reference>
<feature type="compositionally biased region" description="Low complexity" evidence="4">
    <location>
        <begin position="263"/>
        <end position="277"/>
    </location>
</feature>
<dbReference type="Proteomes" id="UP001151532">
    <property type="component" value="Chromosome 4"/>
</dbReference>
<dbReference type="GO" id="GO:0000184">
    <property type="term" value="P:nuclear-transcribed mRNA catabolic process, nonsense-mediated decay"/>
    <property type="evidence" value="ECO:0007669"/>
    <property type="project" value="UniProtKB-KW"/>
</dbReference>
<evidence type="ECO:0000313" key="6">
    <source>
        <dbReference type="Proteomes" id="UP001151532"/>
    </source>
</evidence>
<proteinExistence type="inferred from homology"/>
<dbReference type="OrthoDB" id="63589at2759"/>
<feature type="region of interest" description="Disordered" evidence="4">
    <location>
        <begin position="869"/>
        <end position="912"/>
    </location>
</feature>
<evidence type="ECO:0000256" key="1">
    <source>
        <dbReference type="ARBA" id="ARBA00006443"/>
    </source>
</evidence>
<organism evidence="5 6">
    <name type="scientific">Salix purpurea</name>
    <name type="common">Purple osier willow</name>
    <dbReference type="NCBI Taxonomy" id="77065"/>
    <lineage>
        <taxon>Eukaryota</taxon>
        <taxon>Viridiplantae</taxon>
        <taxon>Streptophyta</taxon>
        <taxon>Embryophyta</taxon>
        <taxon>Tracheophyta</taxon>
        <taxon>Spermatophyta</taxon>
        <taxon>Magnoliopsida</taxon>
        <taxon>eudicotyledons</taxon>
        <taxon>Gunneridae</taxon>
        <taxon>Pentapetalae</taxon>
        <taxon>rosids</taxon>
        <taxon>fabids</taxon>
        <taxon>Malpighiales</taxon>
        <taxon>Salicaceae</taxon>
        <taxon>Saliceae</taxon>
        <taxon>Salix</taxon>
    </lineage>
</organism>
<dbReference type="EMBL" id="JAPFFK010000004">
    <property type="protein sequence ID" value="KAJ6765491.1"/>
    <property type="molecule type" value="Genomic_DNA"/>
</dbReference>
<dbReference type="PANTHER" id="PTHR13091">
    <property type="entry name" value="AMPLIFIED IN BREAST CANCER 2-RELATED"/>
    <property type="match status" value="1"/>
</dbReference>
<evidence type="ECO:0000256" key="4">
    <source>
        <dbReference type="SAM" id="MobiDB-lite"/>
    </source>
</evidence>
<name>A0A9Q1ABY8_SALPP</name>
<keyword evidence="2" id="KW-0866">Nonsense-mediated mRNA decay</keyword>
<reference evidence="5" key="2">
    <citation type="journal article" date="2023" name="Int. J. Mol. Sci.">
        <title>De Novo Assembly and Annotation of 11 Diverse Shrub Willow (Salix) Genomes Reveals Novel Gene Organization in Sex-Linked Regions.</title>
        <authorList>
            <person name="Hyden B."/>
            <person name="Feng K."/>
            <person name="Yates T.B."/>
            <person name="Jawdy S."/>
            <person name="Cereghino C."/>
            <person name="Smart L.B."/>
            <person name="Muchero W."/>
        </authorList>
    </citation>
    <scope>NUCLEOTIDE SEQUENCE</scope>
    <source>
        <tissue evidence="5">Shoot tip</tissue>
    </source>
</reference>
<evidence type="ECO:0000256" key="3">
    <source>
        <dbReference type="ARBA" id="ARBA00029509"/>
    </source>
</evidence>
<keyword evidence="6" id="KW-1185">Reference proteome</keyword>
<gene>
    <name evidence="5" type="ORF">OIU79_021645</name>
</gene>